<dbReference type="GO" id="GO:0042597">
    <property type="term" value="C:periplasmic space"/>
    <property type="evidence" value="ECO:0007669"/>
    <property type="project" value="UniProtKB-SubCell"/>
</dbReference>
<reference evidence="6 7" key="1">
    <citation type="submission" date="2019-03" db="EMBL/GenBank/DDBJ databases">
        <title>Genomic Encyclopedia of Type Strains, Phase IV (KMG-IV): sequencing the most valuable type-strain genomes for metagenomic binning, comparative biology and taxonomic classification.</title>
        <authorList>
            <person name="Goeker M."/>
        </authorList>
    </citation>
    <scope>NUCLEOTIDE SEQUENCE [LARGE SCALE GENOMIC DNA]</scope>
    <source>
        <strain evidence="6 7">DSM 9035</strain>
    </source>
</reference>
<accession>A0A4R3LZF7</accession>
<comment type="similarity">
    <text evidence="2">Belongs to the bacterial solute-binding protein SsuA/TauA family.</text>
</comment>
<dbReference type="PANTHER" id="PTHR30024">
    <property type="entry name" value="ALIPHATIC SULFONATES-BINDING PROTEIN-RELATED"/>
    <property type="match status" value="1"/>
</dbReference>
<feature type="signal peptide" evidence="4">
    <location>
        <begin position="1"/>
        <end position="26"/>
    </location>
</feature>
<comment type="caution">
    <text evidence="6">The sequence shown here is derived from an EMBL/GenBank/DDBJ whole genome shotgun (WGS) entry which is preliminary data.</text>
</comment>
<dbReference type="Pfam" id="PF09084">
    <property type="entry name" value="NMT1"/>
    <property type="match status" value="1"/>
</dbReference>
<protein>
    <submittedName>
        <fullName evidence="6">WD-40 repeat-containing protein</fullName>
    </submittedName>
</protein>
<evidence type="ECO:0000256" key="3">
    <source>
        <dbReference type="ARBA" id="ARBA00022729"/>
    </source>
</evidence>
<feature type="chain" id="PRO_5020444232" evidence="4">
    <location>
        <begin position="27"/>
        <end position="324"/>
    </location>
</feature>
<evidence type="ECO:0000313" key="7">
    <source>
        <dbReference type="Proteomes" id="UP000294664"/>
    </source>
</evidence>
<dbReference type="Gene3D" id="3.40.190.10">
    <property type="entry name" value="Periplasmic binding protein-like II"/>
    <property type="match status" value="2"/>
</dbReference>
<dbReference type="OrthoDB" id="5348911at2"/>
<keyword evidence="7" id="KW-1185">Reference proteome</keyword>
<comment type="subcellular location">
    <subcellularLocation>
        <location evidence="1">Periplasm</location>
    </subcellularLocation>
</comment>
<evidence type="ECO:0000259" key="5">
    <source>
        <dbReference type="Pfam" id="PF09084"/>
    </source>
</evidence>
<dbReference type="SUPFAM" id="SSF53850">
    <property type="entry name" value="Periplasmic binding protein-like II"/>
    <property type="match status" value="1"/>
</dbReference>
<evidence type="ECO:0000256" key="1">
    <source>
        <dbReference type="ARBA" id="ARBA00004418"/>
    </source>
</evidence>
<proteinExistence type="inferred from homology"/>
<keyword evidence="3 4" id="KW-0732">Signal</keyword>
<dbReference type="EMBL" id="SMAI01000003">
    <property type="protein sequence ID" value="TCT06090.1"/>
    <property type="molecule type" value="Genomic_DNA"/>
</dbReference>
<dbReference type="AlphaFoldDB" id="A0A4R3LZF7"/>
<dbReference type="GO" id="GO:0042918">
    <property type="term" value="P:alkanesulfonate transmembrane transport"/>
    <property type="evidence" value="ECO:0007669"/>
    <property type="project" value="TreeGrafter"/>
</dbReference>
<dbReference type="Proteomes" id="UP000294664">
    <property type="component" value="Unassembled WGS sequence"/>
</dbReference>
<sequence>MTPITRRTFVALTAAAAVARPALARAAQPLNVSVVLGNAIHWVQFIANEKGMYKDEGFEPKLLVMQGSASSVQMAISGEYNIATTQPETFVSAVSQGAGEIAAMSAPANKADWILVGARGVTSIEQLKGRQIGLSGLRNSESWLTTRLLEEKGLKKGDYSFIIAGTSPAKAAALEKGGIGAAVLFQPSAEFAIRQGLTPLAAFKDMRDYPTVFYVVKKSWAGTDEAGPRASRALQKAYAWLWDPANKAEAIRILGIYTKRDAAILAPVYEDYFVTQKLYSRTGKIDVAGFRTVLADMAEDGQAFTTAPAPEKFLLDPKLGGLAT</sequence>
<dbReference type="PANTHER" id="PTHR30024:SF47">
    <property type="entry name" value="TAURINE-BINDING PERIPLASMIC PROTEIN"/>
    <property type="match status" value="1"/>
</dbReference>
<organism evidence="6 7">
    <name type="scientific">Aquabacter spiritensis</name>
    <dbReference type="NCBI Taxonomy" id="933073"/>
    <lineage>
        <taxon>Bacteria</taxon>
        <taxon>Pseudomonadati</taxon>
        <taxon>Pseudomonadota</taxon>
        <taxon>Alphaproteobacteria</taxon>
        <taxon>Hyphomicrobiales</taxon>
        <taxon>Xanthobacteraceae</taxon>
        <taxon>Aquabacter</taxon>
    </lineage>
</organism>
<dbReference type="InterPro" id="IPR006311">
    <property type="entry name" value="TAT_signal"/>
</dbReference>
<feature type="domain" description="SsuA/THI5-like" evidence="5">
    <location>
        <begin position="41"/>
        <end position="242"/>
    </location>
</feature>
<dbReference type="InterPro" id="IPR015168">
    <property type="entry name" value="SsuA/THI5"/>
</dbReference>
<dbReference type="RefSeq" id="WP_132030612.1">
    <property type="nucleotide sequence ID" value="NZ_SMAI01000003.1"/>
</dbReference>
<gene>
    <name evidence="6" type="ORF">EDC64_103194</name>
</gene>
<dbReference type="PROSITE" id="PS51318">
    <property type="entry name" value="TAT"/>
    <property type="match status" value="1"/>
</dbReference>
<name>A0A4R3LZF7_9HYPH</name>
<evidence type="ECO:0000313" key="6">
    <source>
        <dbReference type="EMBL" id="TCT06090.1"/>
    </source>
</evidence>
<evidence type="ECO:0000256" key="4">
    <source>
        <dbReference type="SAM" id="SignalP"/>
    </source>
</evidence>
<evidence type="ECO:0000256" key="2">
    <source>
        <dbReference type="ARBA" id="ARBA00010742"/>
    </source>
</evidence>